<dbReference type="InterPro" id="IPR013097">
    <property type="entry name" value="Dabb"/>
</dbReference>
<sequence length="108" mass="12162">MALTHVVSFKFKSTVTEAQRQEIYESQLALATRCLSAAPESKPYIHSVVGGPNVSAEGYDKGNHFAFVMVFNSMEDFNYYDKSDLVHEAFKTRVLPLLEDAFVFDFVA</sequence>
<evidence type="ECO:0000259" key="1">
    <source>
        <dbReference type="PROSITE" id="PS51502"/>
    </source>
</evidence>
<evidence type="ECO:0000313" key="2">
    <source>
        <dbReference type="EMBL" id="CAK5269862.1"/>
    </source>
</evidence>
<evidence type="ECO:0000313" key="3">
    <source>
        <dbReference type="Proteomes" id="UP001295794"/>
    </source>
</evidence>
<gene>
    <name evidence="2" type="ORF">MYCIT1_LOCUS13893</name>
</gene>
<dbReference type="PROSITE" id="PS51502">
    <property type="entry name" value="S_R_A_B_BARREL"/>
    <property type="match status" value="1"/>
</dbReference>
<proteinExistence type="predicted"/>
<dbReference type="EMBL" id="CAVNYO010000155">
    <property type="protein sequence ID" value="CAK5269862.1"/>
    <property type="molecule type" value="Genomic_DNA"/>
</dbReference>
<organism evidence="2 3">
    <name type="scientific">Mycena citricolor</name>
    <dbReference type="NCBI Taxonomy" id="2018698"/>
    <lineage>
        <taxon>Eukaryota</taxon>
        <taxon>Fungi</taxon>
        <taxon>Dikarya</taxon>
        <taxon>Basidiomycota</taxon>
        <taxon>Agaricomycotina</taxon>
        <taxon>Agaricomycetes</taxon>
        <taxon>Agaricomycetidae</taxon>
        <taxon>Agaricales</taxon>
        <taxon>Marasmiineae</taxon>
        <taxon>Mycenaceae</taxon>
        <taxon>Mycena</taxon>
    </lineage>
</organism>
<dbReference type="Proteomes" id="UP001295794">
    <property type="component" value="Unassembled WGS sequence"/>
</dbReference>
<dbReference type="AlphaFoldDB" id="A0AAD2JZ40"/>
<accession>A0AAD2JZ40</accession>
<feature type="domain" description="Stress-response A/B barrel" evidence="1">
    <location>
        <begin position="3"/>
        <end position="106"/>
    </location>
</feature>
<dbReference type="SMART" id="SM00886">
    <property type="entry name" value="Dabb"/>
    <property type="match status" value="1"/>
</dbReference>
<dbReference type="Gene3D" id="3.30.70.100">
    <property type="match status" value="1"/>
</dbReference>
<comment type="caution">
    <text evidence="2">The sequence shown here is derived from an EMBL/GenBank/DDBJ whole genome shotgun (WGS) entry which is preliminary data.</text>
</comment>
<dbReference type="Pfam" id="PF07876">
    <property type="entry name" value="Dabb"/>
    <property type="match status" value="1"/>
</dbReference>
<dbReference type="SUPFAM" id="SSF54909">
    <property type="entry name" value="Dimeric alpha+beta barrel"/>
    <property type="match status" value="1"/>
</dbReference>
<dbReference type="InterPro" id="IPR011008">
    <property type="entry name" value="Dimeric_a/b-barrel"/>
</dbReference>
<protein>
    <recommendedName>
        <fullName evidence="1">Stress-response A/B barrel domain-containing protein</fullName>
    </recommendedName>
</protein>
<name>A0AAD2JZ40_9AGAR</name>
<reference evidence="2" key="1">
    <citation type="submission" date="2023-11" db="EMBL/GenBank/DDBJ databases">
        <authorList>
            <person name="De Vega J J."/>
            <person name="De Vega J J."/>
        </authorList>
    </citation>
    <scope>NUCLEOTIDE SEQUENCE</scope>
</reference>
<keyword evidence="3" id="KW-1185">Reference proteome</keyword>